<evidence type="ECO:0000313" key="3">
    <source>
        <dbReference type="Proteomes" id="UP001383192"/>
    </source>
</evidence>
<feature type="compositionally biased region" description="Polar residues" evidence="1">
    <location>
        <begin position="73"/>
        <end position="89"/>
    </location>
</feature>
<dbReference type="EMBL" id="JAYKXP010000057">
    <property type="protein sequence ID" value="KAK7034564.1"/>
    <property type="molecule type" value="Genomic_DNA"/>
</dbReference>
<accession>A0AAW0C7V0</accession>
<feature type="compositionally biased region" description="Basic residues" evidence="1">
    <location>
        <begin position="21"/>
        <end position="50"/>
    </location>
</feature>
<reference evidence="2 3" key="1">
    <citation type="submission" date="2024-01" db="EMBL/GenBank/DDBJ databases">
        <title>A draft genome for a cacao thread blight-causing isolate of Paramarasmius palmivorus.</title>
        <authorList>
            <person name="Baruah I.K."/>
            <person name="Bukari Y."/>
            <person name="Amoako-Attah I."/>
            <person name="Meinhardt L.W."/>
            <person name="Bailey B.A."/>
            <person name="Cohen S.P."/>
        </authorList>
    </citation>
    <scope>NUCLEOTIDE SEQUENCE [LARGE SCALE GENOMIC DNA]</scope>
    <source>
        <strain evidence="2 3">GH-12</strain>
    </source>
</reference>
<gene>
    <name evidence="2" type="ORF">VNI00_012411</name>
</gene>
<evidence type="ECO:0000256" key="1">
    <source>
        <dbReference type="SAM" id="MobiDB-lite"/>
    </source>
</evidence>
<evidence type="ECO:0000313" key="2">
    <source>
        <dbReference type="EMBL" id="KAK7034564.1"/>
    </source>
</evidence>
<proteinExistence type="predicted"/>
<name>A0AAW0C7V0_9AGAR</name>
<feature type="region of interest" description="Disordered" evidence="1">
    <location>
        <begin position="1"/>
        <end position="188"/>
    </location>
</feature>
<feature type="compositionally biased region" description="Low complexity" evidence="1">
    <location>
        <begin position="97"/>
        <end position="108"/>
    </location>
</feature>
<sequence length="188" mass="21095">MSSLAGDDLEPRGESPTRASSAKKPRTAGRTLRSTRTRPRLQQLRARKPGMKSPGKPLVLAKQANRRRDVQAVLSSNRGATSTGQQSRGNGKVLGHRSTSTFSRVTSRPNKDQQESSSESLSSVEDHSEAQVPHTETGLQPPKSRKWKRVDDMDRVSSKKSHQIEDSQNNERKRRQPNERPKKRRRGL</sequence>
<comment type="caution">
    <text evidence="2">The sequence shown here is derived from an EMBL/GenBank/DDBJ whole genome shotgun (WGS) entry which is preliminary data.</text>
</comment>
<feature type="compositionally biased region" description="Basic and acidic residues" evidence="1">
    <location>
        <begin position="149"/>
        <end position="180"/>
    </location>
</feature>
<keyword evidence="3" id="KW-1185">Reference proteome</keyword>
<organism evidence="2 3">
    <name type="scientific">Paramarasmius palmivorus</name>
    <dbReference type="NCBI Taxonomy" id="297713"/>
    <lineage>
        <taxon>Eukaryota</taxon>
        <taxon>Fungi</taxon>
        <taxon>Dikarya</taxon>
        <taxon>Basidiomycota</taxon>
        <taxon>Agaricomycotina</taxon>
        <taxon>Agaricomycetes</taxon>
        <taxon>Agaricomycetidae</taxon>
        <taxon>Agaricales</taxon>
        <taxon>Marasmiineae</taxon>
        <taxon>Marasmiaceae</taxon>
        <taxon>Paramarasmius</taxon>
    </lineage>
</organism>
<dbReference type="Proteomes" id="UP001383192">
    <property type="component" value="Unassembled WGS sequence"/>
</dbReference>
<protein>
    <submittedName>
        <fullName evidence="2">Uncharacterized protein</fullName>
    </submittedName>
</protein>
<dbReference type="AlphaFoldDB" id="A0AAW0C7V0"/>